<dbReference type="SUPFAM" id="SSF53448">
    <property type="entry name" value="Nucleotide-diphospho-sugar transferases"/>
    <property type="match status" value="1"/>
</dbReference>
<dbReference type="InterPro" id="IPR050256">
    <property type="entry name" value="Glycosyltransferase_2"/>
</dbReference>
<keyword evidence="3" id="KW-1185">Reference proteome</keyword>
<dbReference type="InterPro" id="IPR001173">
    <property type="entry name" value="Glyco_trans_2-like"/>
</dbReference>
<evidence type="ECO:0000313" key="2">
    <source>
        <dbReference type="EMBL" id="QKD83239.1"/>
    </source>
</evidence>
<dbReference type="PANTHER" id="PTHR48090:SF7">
    <property type="entry name" value="RFBJ PROTEIN"/>
    <property type="match status" value="1"/>
</dbReference>
<keyword evidence="2" id="KW-0808">Transferase</keyword>
<dbReference type="PANTHER" id="PTHR48090">
    <property type="entry name" value="UNDECAPRENYL-PHOSPHATE 4-DEOXY-4-FORMAMIDO-L-ARABINOSE TRANSFERASE-RELATED"/>
    <property type="match status" value="1"/>
</dbReference>
<dbReference type="CDD" id="cd04179">
    <property type="entry name" value="DPM_DPG-synthase_like"/>
    <property type="match status" value="1"/>
</dbReference>
<dbReference type="RefSeq" id="WP_172356784.1">
    <property type="nucleotide sequence ID" value="NZ_CP053661.1"/>
</dbReference>
<proteinExistence type="predicted"/>
<gene>
    <name evidence="2" type="ORF">HPC62_14470</name>
</gene>
<evidence type="ECO:0000259" key="1">
    <source>
        <dbReference type="Pfam" id="PF00535"/>
    </source>
</evidence>
<reference evidence="2 3" key="1">
    <citation type="submission" date="2020-05" db="EMBL/GenBank/DDBJ databases">
        <title>Complete genome sequence of of a novel Thermoleptolyngbya strain isolated from hot springs of Ganzi, Sichuan China.</title>
        <authorList>
            <person name="Tang J."/>
            <person name="Daroch M."/>
            <person name="Li L."/>
            <person name="Waleron K."/>
            <person name="Waleron M."/>
            <person name="Waleron M."/>
        </authorList>
    </citation>
    <scope>NUCLEOTIDE SEQUENCE [LARGE SCALE GENOMIC DNA]</scope>
    <source>
        <strain evidence="2 3">PKUAC-SCTA183</strain>
    </source>
</reference>
<accession>A0A6M8B7B7</accession>
<dbReference type="AlphaFoldDB" id="A0A6M8B7B7"/>
<dbReference type="InterPro" id="IPR029044">
    <property type="entry name" value="Nucleotide-diphossugar_trans"/>
</dbReference>
<dbReference type="GO" id="GO:0016740">
    <property type="term" value="F:transferase activity"/>
    <property type="evidence" value="ECO:0007669"/>
    <property type="project" value="UniProtKB-KW"/>
</dbReference>
<name>A0A6M8B7B7_9CYAN</name>
<sequence length="229" mass="25907">MKLSVVVPCYNELGTIGQVVEAVRRSPVQDLEIIIVDDCSTDGTRELLQSQIEPLVDQVIYHPKNRGKGAALRTGFAAATGDVVIVQDADLEYDPQEFPLLIEPILNDKADVVFGSRFMGGRPHRVVYFWHMVGNKFLTLLSNMLTNINLSDMETCYKAFRREVIQSIRIQENRFGFEPEITAKVAKAGCRIYEVGISYYGRTYKEGKKIGWKDGFRAIYCILKYNLVG</sequence>
<evidence type="ECO:0000313" key="3">
    <source>
        <dbReference type="Proteomes" id="UP000505210"/>
    </source>
</evidence>
<dbReference type="Gene3D" id="3.90.550.10">
    <property type="entry name" value="Spore Coat Polysaccharide Biosynthesis Protein SpsA, Chain A"/>
    <property type="match status" value="1"/>
</dbReference>
<dbReference type="Pfam" id="PF00535">
    <property type="entry name" value="Glycos_transf_2"/>
    <property type="match status" value="1"/>
</dbReference>
<dbReference type="EMBL" id="CP053661">
    <property type="protein sequence ID" value="QKD83239.1"/>
    <property type="molecule type" value="Genomic_DNA"/>
</dbReference>
<dbReference type="Proteomes" id="UP000505210">
    <property type="component" value="Chromosome"/>
</dbReference>
<protein>
    <submittedName>
        <fullName evidence="2">Glycosyltransferase family 2 protein</fullName>
    </submittedName>
</protein>
<dbReference type="KEGG" id="theu:HPC62_14470"/>
<feature type="domain" description="Glycosyltransferase 2-like" evidence="1">
    <location>
        <begin position="4"/>
        <end position="167"/>
    </location>
</feature>
<organism evidence="2 3">
    <name type="scientific">Thermoleptolyngbya sichuanensis A183</name>
    <dbReference type="NCBI Taxonomy" id="2737172"/>
    <lineage>
        <taxon>Bacteria</taxon>
        <taxon>Bacillati</taxon>
        <taxon>Cyanobacteriota</taxon>
        <taxon>Cyanophyceae</taxon>
        <taxon>Oculatellales</taxon>
        <taxon>Oculatellaceae</taxon>
        <taxon>Thermoleptolyngbya</taxon>
        <taxon>Thermoleptolyngbya sichuanensis</taxon>
    </lineage>
</organism>